<dbReference type="InterPro" id="IPR004045">
    <property type="entry name" value="Glutathione_S-Trfase_N"/>
</dbReference>
<evidence type="ECO:0000259" key="2">
    <source>
        <dbReference type="PROSITE" id="PS50404"/>
    </source>
</evidence>
<sequence>MMILYGMPLSGHVHRVQLLLSMLGIDYRFEIVSAPTPELLRLNPLGQIPILCDGDLVLADSNAILVYLAKAYGAGTLWLPDDPVGAARVQRWLSIAAGELRQGPAAARMVALWQRPGEPADACVRAERLLAFMDAHLDDRTFLAACHPTIADLACYGYVAHAPEGHVSLEPYPNVRAWLLRVEALPGFLPMPWI</sequence>
<organism evidence="4 5">
    <name type="scientific">Gluconacetobacter tumulicola</name>
    <dbReference type="NCBI Taxonomy" id="1017177"/>
    <lineage>
        <taxon>Bacteria</taxon>
        <taxon>Pseudomonadati</taxon>
        <taxon>Pseudomonadota</taxon>
        <taxon>Alphaproteobacteria</taxon>
        <taxon>Acetobacterales</taxon>
        <taxon>Acetobacteraceae</taxon>
        <taxon>Gluconacetobacter</taxon>
    </lineage>
</organism>
<dbReference type="Gene3D" id="1.20.1050.10">
    <property type="match status" value="1"/>
</dbReference>
<dbReference type="Proteomes" id="UP000525623">
    <property type="component" value="Unassembled WGS sequence"/>
</dbReference>
<keyword evidence="4" id="KW-0808">Transferase</keyword>
<name>A0A7W4JFW3_9PROT</name>
<dbReference type="Pfam" id="PF00043">
    <property type="entry name" value="GST_C"/>
    <property type="match status" value="1"/>
</dbReference>
<dbReference type="AlphaFoldDB" id="A0A7W4JFW3"/>
<evidence type="ECO:0000313" key="4">
    <source>
        <dbReference type="EMBL" id="MBB2180503.1"/>
    </source>
</evidence>
<dbReference type="RefSeq" id="WP_182968234.1">
    <property type="nucleotide sequence ID" value="NZ_BAABGC010000067.1"/>
</dbReference>
<accession>A0A7W4JFW3</accession>
<dbReference type="CDD" id="cd03206">
    <property type="entry name" value="GST_C_7"/>
    <property type="match status" value="1"/>
</dbReference>
<evidence type="ECO:0000313" key="5">
    <source>
        <dbReference type="Proteomes" id="UP000525623"/>
    </source>
</evidence>
<dbReference type="EMBL" id="JABEQL010000025">
    <property type="protein sequence ID" value="MBB2180503.1"/>
    <property type="molecule type" value="Genomic_DNA"/>
</dbReference>
<dbReference type="SFLD" id="SFLDS00019">
    <property type="entry name" value="Glutathione_Transferase_(cytos"/>
    <property type="match status" value="1"/>
</dbReference>
<keyword evidence="5" id="KW-1185">Reference proteome</keyword>
<dbReference type="Pfam" id="PF02798">
    <property type="entry name" value="GST_N"/>
    <property type="match status" value="1"/>
</dbReference>
<dbReference type="InterPro" id="IPR036282">
    <property type="entry name" value="Glutathione-S-Trfase_C_sf"/>
</dbReference>
<comment type="caution">
    <text evidence="4">The sequence shown here is derived from an EMBL/GenBank/DDBJ whole genome shotgun (WGS) entry which is preliminary data.</text>
</comment>
<gene>
    <name evidence="4" type="ORF">HLH29_15280</name>
</gene>
<dbReference type="PANTHER" id="PTHR44051:SF2">
    <property type="entry name" value="HYPOTHETICAL GLUTATHIONE S-TRANSFERASE LIKE PROTEIN"/>
    <property type="match status" value="1"/>
</dbReference>
<dbReference type="PROSITE" id="PS50405">
    <property type="entry name" value="GST_CTER"/>
    <property type="match status" value="1"/>
</dbReference>
<dbReference type="SUPFAM" id="SSF47616">
    <property type="entry name" value="GST C-terminal domain-like"/>
    <property type="match status" value="1"/>
</dbReference>
<dbReference type="PANTHER" id="PTHR44051">
    <property type="entry name" value="GLUTATHIONE S-TRANSFERASE-RELATED"/>
    <property type="match status" value="1"/>
</dbReference>
<dbReference type="SUPFAM" id="SSF52833">
    <property type="entry name" value="Thioredoxin-like"/>
    <property type="match status" value="1"/>
</dbReference>
<protein>
    <submittedName>
        <fullName evidence="4">Glutathione S-transferase</fullName>
    </submittedName>
</protein>
<feature type="domain" description="GST C-terminal" evidence="3">
    <location>
        <begin position="82"/>
        <end position="194"/>
    </location>
</feature>
<evidence type="ECO:0000259" key="3">
    <source>
        <dbReference type="PROSITE" id="PS50405"/>
    </source>
</evidence>
<feature type="domain" description="GST N-terminal" evidence="2">
    <location>
        <begin position="1"/>
        <end position="76"/>
    </location>
</feature>
<dbReference type="GO" id="GO:0016740">
    <property type="term" value="F:transferase activity"/>
    <property type="evidence" value="ECO:0007669"/>
    <property type="project" value="UniProtKB-KW"/>
</dbReference>
<dbReference type="InterPro" id="IPR040079">
    <property type="entry name" value="Glutathione_S-Trfase"/>
</dbReference>
<dbReference type="SFLD" id="SFLDG00358">
    <property type="entry name" value="Main_(cytGST)"/>
    <property type="match status" value="1"/>
</dbReference>
<dbReference type="PROSITE" id="PS50404">
    <property type="entry name" value="GST_NTER"/>
    <property type="match status" value="1"/>
</dbReference>
<evidence type="ECO:0000256" key="1">
    <source>
        <dbReference type="RuleBase" id="RU003494"/>
    </source>
</evidence>
<comment type="similarity">
    <text evidence="1">Belongs to the GST superfamily.</text>
</comment>
<proteinExistence type="inferred from homology"/>
<reference evidence="4 5" key="1">
    <citation type="submission" date="2020-04" db="EMBL/GenBank/DDBJ databases">
        <title>Description of novel Gluconacetobacter.</title>
        <authorList>
            <person name="Sombolestani A."/>
        </authorList>
    </citation>
    <scope>NUCLEOTIDE SEQUENCE [LARGE SCALE GENOMIC DNA]</scope>
    <source>
        <strain evidence="4 5">LMG 27725</strain>
    </source>
</reference>
<dbReference type="InterPro" id="IPR036249">
    <property type="entry name" value="Thioredoxin-like_sf"/>
</dbReference>
<dbReference type="InterPro" id="IPR010987">
    <property type="entry name" value="Glutathione-S-Trfase_C-like"/>
</dbReference>
<dbReference type="InterPro" id="IPR004046">
    <property type="entry name" value="GST_C"/>
</dbReference>
<dbReference type="Gene3D" id="3.40.30.10">
    <property type="entry name" value="Glutaredoxin"/>
    <property type="match status" value="1"/>
</dbReference>